<proteinExistence type="predicted"/>
<comment type="caution">
    <text evidence="1">The sequence shown here is derived from an EMBL/GenBank/DDBJ whole genome shotgun (WGS) entry which is preliminary data.</text>
</comment>
<dbReference type="EMBL" id="MU155422">
    <property type="protein sequence ID" value="KAF9473705.1"/>
    <property type="molecule type" value="Genomic_DNA"/>
</dbReference>
<dbReference type="OrthoDB" id="3267958at2759"/>
<name>A0A9P5YTW5_9AGAR</name>
<accession>A0A9P5YTW5</accession>
<keyword evidence="2" id="KW-1185">Reference proteome</keyword>
<organism evidence="1 2">
    <name type="scientific">Pholiota conissans</name>
    <dbReference type="NCBI Taxonomy" id="109636"/>
    <lineage>
        <taxon>Eukaryota</taxon>
        <taxon>Fungi</taxon>
        <taxon>Dikarya</taxon>
        <taxon>Basidiomycota</taxon>
        <taxon>Agaricomycotina</taxon>
        <taxon>Agaricomycetes</taxon>
        <taxon>Agaricomycetidae</taxon>
        <taxon>Agaricales</taxon>
        <taxon>Agaricineae</taxon>
        <taxon>Strophariaceae</taxon>
        <taxon>Pholiota</taxon>
    </lineage>
</organism>
<sequence length="157" mass="17905">MDTAQQDHSEKSGVLFMKYLSSLDKPDSADATRYLTSGIFLAALRPPRMVCCRHVADPLSEGVLKCRRETQFYDLHCVSLEWAPRNWVFESQVALKKRPRVTFPATNTPLEHVWTRATQRILAKLVKHKLSLDCIWEVASDPATAKKFAEPPFSETE</sequence>
<dbReference type="Proteomes" id="UP000807469">
    <property type="component" value="Unassembled WGS sequence"/>
</dbReference>
<protein>
    <submittedName>
        <fullName evidence="1">Uncharacterized protein</fullName>
    </submittedName>
</protein>
<evidence type="ECO:0000313" key="1">
    <source>
        <dbReference type="EMBL" id="KAF9473705.1"/>
    </source>
</evidence>
<gene>
    <name evidence="1" type="ORF">BDN70DRAFT_899547</name>
</gene>
<reference evidence="1" key="1">
    <citation type="submission" date="2020-11" db="EMBL/GenBank/DDBJ databases">
        <authorList>
            <consortium name="DOE Joint Genome Institute"/>
            <person name="Ahrendt S."/>
            <person name="Riley R."/>
            <person name="Andreopoulos W."/>
            <person name="Labutti K."/>
            <person name="Pangilinan J."/>
            <person name="Ruiz-Duenas F.J."/>
            <person name="Barrasa J.M."/>
            <person name="Sanchez-Garcia M."/>
            <person name="Camarero S."/>
            <person name="Miyauchi S."/>
            <person name="Serrano A."/>
            <person name="Linde D."/>
            <person name="Babiker R."/>
            <person name="Drula E."/>
            <person name="Ayuso-Fernandez I."/>
            <person name="Pacheco R."/>
            <person name="Padilla G."/>
            <person name="Ferreira P."/>
            <person name="Barriuso J."/>
            <person name="Kellner H."/>
            <person name="Castanera R."/>
            <person name="Alfaro M."/>
            <person name="Ramirez L."/>
            <person name="Pisabarro A.G."/>
            <person name="Kuo A."/>
            <person name="Tritt A."/>
            <person name="Lipzen A."/>
            <person name="He G."/>
            <person name="Yan M."/>
            <person name="Ng V."/>
            <person name="Cullen D."/>
            <person name="Martin F."/>
            <person name="Rosso M.-N."/>
            <person name="Henrissat B."/>
            <person name="Hibbett D."/>
            <person name="Martinez A.T."/>
            <person name="Grigoriev I.V."/>
        </authorList>
    </citation>
    <scope>NUCLEOTIDE SEQUENCE</scope>
    <source>
        <strain evidence="1">CIRM-BRFM 674</strain>
    </source>
</reference>
<dbReference type="AlphaFoldDB" id="A0A9P5YTW5"/>
<evidence type="ECO:0000313" key="2">
    <source>
        <dbReference type="Proteomes" id="UP000807469"/>
    </source>
</evidence>